<dbReference type="GO" id="GO:0006053">
    <property type="term" value="P:N-acetylmannosamine catabolic process"/>
    <property type="evidence" value="ECO:0007669"/>
    <property type="project" value="TreeGrafter"/>
</dbReference>
<dbReference type="PANTHER" id="PTHR36204:SF1">
    <property type="entry name" value="N-ACETYLMANNOSAMINE-6-PHOSPHATE 2-EPIMERASE-RELATED"/>
    <property type="match status" value="1"/>
</dbReference>
<dbReference type="InterPro" id="IPR011060">
    <property type="entry name" value="RibuloseP-bd_barrel"/>
</dbReference>
<dbReference type="HAMAP" id="MF_01235">
    <property type="entry name" value="ManNAc6P_epimer"/>
    <property type="match status" value="1"/>
</dbReference>
<evidence type="ECO:0000256" key="1">
    <source>
        <dbReference type="ARBA" id="ARBA00000056"/>
    </source>
</evidence>
<keyword evidence="6" id="KW-0119">Carbohydrate metabolism</keyword>
<reference evidence="7" key="1">
    <citation type="journal article" date="2014" name="Front. Microbiol.">
        <title>High frequency of phylogenetically diverse reductive dehalogenase-homologous genes in deep subseafloor sedimentary metagenomes.</title>
        <authorList>
            <person name="Kawai M."/>
            <person name="Futagami T."/>
            <person name="Toyoda A."/>
            <person name="Takaki Y."/>
            <person name="Nishi S."/>
            <person name="Hori S."/>
            <person name="Arai W."/>
            <person name="Tsubouchi T."/>
            <person name="Morono Y."/>
            <person name="Uchiyama I."/>
            <person name="Ito T."/>
            <person name="Fujiyama A."/>
            <person name="Inagaki F."/>
            <person name="Takami H."/>
        </authorList>
    </citation>
    <scope>NUCLEOTIDE SEQUENCE</scope>
    <source>
        <strain evidence="7">Expedition CK06-06</strain>
    </source>
</reference>
<evidence type="ECO:0000256" key="2">
    <source>
        <dbReference type="ARBA" id="ARBA00002147"/>
    </source>
</evidence>
<gene>
    <name evidence="7" type="ORF">S01H4_01454</name>
</gene>
<dbReference type="SUPFAM" id="SSF51366">
    <property type="entry name" value="Ribulose-phoshate binding barrel"/>
    <property type="match status" value="1"/>
</dbReference>
<dbReference type="GO" id="GO:0047465">
    <property type="term" value="F:N-acylglucosamine-6-phosphate 2-epimerase activity"/>
    <property type="evidence" value="ECO:0007669"/>
    <property type="project" value="UniProtKB-EC"/>
</dbReference>
<dbReference type="PANTHER" id="PTHR36204">
    <property type="entry name" value="N-ACETYLMANNOSAMINE-6-PHOSPHATE 2-EPIMERASE-RELATED"/>
    <property type="match status" value="1"/>
</dbReference>
<proteinExistence type="inferred from homology"/>
<comment type="pathway">
    <text evidence="3">Amino-sugar metabolism; N-acetylneuraminate degradation; D-fructose 6-phosphate from N-acetylneuraminate: step 3/5.</text>
</comment>
<evidence type="ECO:0000256" key="5">
    <source>
        <dbReference type="ARBA" id="ARBA00023235"/>
    </source>
</evidence>
<sequence>MNDKIYTLKNGLIVSCQITDEKGFCDPKNPIYGPEMMALIARAAVNGGAVGIRVNGPKDTKAVKDAVNVPIIGINKMDIAGYDVRITPTLDAAKQIILSGADIVAIDATRRPHPGGLTSFDLVQRIKKDFKVLIMADVSTVEEGIEAERAGADIVATTLSTYTNYTMDRKKPDLELVQKLSKMVKIPIVCEGGISSPKEAKKALEFGAYAVTVGAMIVNVKRIVTAYVDIMKK</sequence>
<evidence type="ECO:0000313" key="7">
    <source>
        <dbReference type="EMBL" id="GAG69176.1"/>
    </source>
</evidence>
<dbReference type="InterPro" id="IPR013785">
    <property type="entry name" value="Aldolase_TIM"/>
</dbReference>
<protein>
    <recommendedName>
        <fullName evidence="4">N-acylglucosamine-6-phosphate 2-epimerase</fullName>
        <ecNumber evidence="4">5.1.3.9</ecNumber>
    </recommendedName>
</protein>
<dbReference type="NCBIfam" id="NF002231">
    <property type="entry name" value="PRK01130.1"/>
    <property type="match status" value="1"/>
</dbReference>
<dbReference type="EC" id="5.1.3.9" evidence="4"/>
<evidence type="ECO:0000256" key="4">
    <source>
        <dbReference type="ARBA" id="ARBA00013180"/>
    </source>
</evidence>
<keyword evidence="5" id="KW-0413">Isomerase</keyword>
<dbReference type="InterPro" id="IPR007260">
    <property type="entry name" value="NanE"/>
</dbReference>
<dbReference type="EMBL" id="BART01000265">
    <property type="protein sequence ID" value="GAG69176.1"/>
    <property type="molecule type" value="Genomic_DNA"/>
</dbReference>
<evidence type="ECO:0000256" key="3">
    <source>
        <dbReference type="ARBA" id="ARBA00005081"/>
    </source>
</evidence>
<dbReference type="GO" id="GO:0005829">
    <property type="term" value="C:cytosol"/>
    <property type="evidence" value="ECO:0007669"/>
    <property type="project" value="TreeGrafter"/>
</dbReference>
<organism evidence="7">
    <name type="scientific">marine sediment metagenome</name>
    <dbReference type="NCBI Taxonomy" id="412755"/>
    <lineage>
        <taxon>unclassified sequences</taxon>
        <taxon>metagenomes</taxon>
        <taxon>ecological metagenomes</taxon>
    </lineage>
</organism>
<dbReference type="GO" id="GO:0019262">
    <property type="term" value="P:N-acetylneuraminate catabolic process"/>
    <property type="evidence" value="ECO:0007669"/>
    <property type="project" value="UniProtKB-UniPathway"/>
</dbReference>
<dbReference type="UniPathway" id="UPA00629">
    <property type="reaction ID" value="UER00682"/>
</dbReference>
<comment type="caution">
    <text evidence="7">The sequence shown here is derived from an EMBL/GenBank/DDBJ whole genome shotgun (WGS) entry which is preliminary data.</text>
</comment>
<dbReference type="Pfam" id="PF04131">
    <property type="entry name" value="NanE"/>
    <property type="match status" value="1"/>
</dbReference>
<dbReference type="AlphaFoldDB" id="X1BB21"/>
<dbReference type="CDD" id="cd04729">
    <property type="entry name" value="NanE"/>
    <property type="match status" value="1"/>
</dbReference>
<comment type="catalytic activity">
    <reaction evidence="1">
        <text>an N-acyl-D-glucosamine 6-phosphate = an N-acyl-D-mannosamine 6-phosphate</text>
        <dbReference type="Rhea" id="RHEA:23932"/>
        <dbReference type="ChEBI" id="CHEBI:57599"/>
        <dbReference type="ChEBI" id="CHEBI:57666"/>
        <dbReference type="EC" id="5.1.3.9"/>
    </reaction>
</comment>
<dbReference type="Gene3D" id="3.20.20.70">
    <property type="entry name" value="Aldolase class I"/>
    <property type="match status" value="1"/>
</dbReference>
<accession>X1BB21</accession>
<evidence type="ECO:0000256" key="6">
    <source>
        <dbReference type="ARBA" id="ARBA00023277"/>
    </source>
</evidence>
<name>X1BB21_9ZZZZ</name>
<comment type="function">
    <text evidence="2">Converts N-acetylmannosamine-6-phosphate (ManNAc-6-P) to N-acetylglucosamine-6-phosphate (GlcNAc-6-P).</text>
</comment>